<evidence type="ECO:0000256" key="3">
    <source>
        <dbReference type="ARBA" id="ARBA00022989"/>
    </source>
</evidence>
<feature type="transmembrane region" description="Helical" evidence="5">
    <location>
        <begin position="47"/>
        <end position="68"/>
    </location>
</feature>
<evidence type="ECO:0000256" key="4">
    <source>
        <dbReference type="ARBA" id="ARBA00023136"/>
    </source>
</evidence>
<sequence length="277" mass="31404">MTQLKPVDGSDVYLWKHLPSIPAASAFLVLFTLITAIHCWRMVKTQAWFTSAFAIGGLFQIIGYAIRILSHYYTNQIAPYVIQITFILLAPVFYAASIYMVLSRLVVSVNGERCSIVRPSRMTKIFLAGDLLSLSVQGNAAGLTAKAKTQKIGEYIVVSGLFIQLIVFGYFIAVAVIFDMRMRRHVIKEPELTRNIPWRQGLKMLYACSVLIMVRSIFRVVEYLMGVDGYLLSHEWPMYVFDAVLMLAVQIIFFVWFPDKFSQGEGHVLVGNELITR</sequence>
<evidence type="ECO:0000256" key="1">
    <source>
        <dbReference type="ARBA" id="ARBA00004141"/>
    </source>
</evidence>
<reference evidence="6" key="1">
    <citation type="submission" date="2020-03" db="EMBL/GenBank/DDBJ databases">
        <title>Draft Genome Sequence of Cylindrodendrum hubeiense.</title>
        <authorList>
            <person name="Buettner E."/>
            <person name="Kellner H."/>
        </authorList>
    </citation>
    <scope>NUCLEOTIDE SEQUENCE</scope>
    <source>
        <strain evidence="6">IHI 201604</strain>
    </source>
</reference>
<dbReference type="OrthoDB" id="3358017at2759"/>
<feature type="transmembrane region" description="Helical" evidence="5">
    <location>
        <begin position="155"/>
        <end position="180"/>
    </location>
</feature>
<dbReference type="PANTHER" id="PTHR31465:SF27">
    <property type="entry name" value="DOMAIN PROTEIN, PUTATIVE (AFU_ORTHOLOGUE AFUA_3G01030)-RELATED"/>
    <property type="match status" value="1"/>
</dbReference>
<organism evidence="6 7">
    <name type="scientific">Cylindrodendrum hubeiense</name>
    <dbReference type="NCBI Taxonomy" id="595255"/>
    <lineage>
        <taxon>Eukaryota</taxon>
        <taxon>Fungi</taxon>
        <taxon>Dikarya</taxon>
        <taxon>Ascomycota</taxon>
        <taxon>Pezizomycotina</taxon>
        <taxon>Sordariomycetes</taxon>
        <taxon>Hypocreomycetidae</taxon>
        <taxon>Hypocreales</taxon>
        <taxon>Nectriaceae</taxon>
        <taxon>Cylindrodendrum</taxon>
    </lineage>
</organism>
<keyword evidence="7" id="KW-1185">Reference proteome</keyword>
<dbReference type="PANTHER" id="PTHR31465">
    <property type="entry name" value="PROTEIN RTA1-RELATED"/>
    <property type="match status" value="1"/>
</dbReference>
<dbReference type="GO" id="GO:0016020">
    <property type="term" value="C:membrane"/>
    <property type="evidence" value="ECO:0007669"/>
    <property type="project" value="UniProtKB-SubCell"/>
</dbReference>
<evidence type="ECO:0000313" key="6">
    <source>
        <dbReference type="EMBL" id="KAF7550940.1"/>
    </source>
</evidence>
<comment type="caution">
    <text evidence="6">The sequence shown here is derived from an EMBL/GenBank/DDBJ whole genome shotgun (WGS) entry which is preliminary data.</text>
</comment>
<feature type="transmembrane region" description="Helical" evidence="5">
    <location>
        <begin position="20"/>
        <end position="40"/>
    </location>
</feature>
<dbReference type="EMBL" id="JAANBB010000088">
    <property type="protein sequence ID" value="KAF7550940.1"/>
    <property type="molecule type" value="Genomic_DNA"/>
</dbReference>
<evidence type="ECO:0000256" key="2">
    <source>
        <dbReference type="ARBA" id="ARBA00022692"/>
    </source>
</evidence>
<proteinExistence type="predicted"/>
<evidence type="ECO:0000313" key="7">
    <source>
        <dbReference type="Proteomes" id="UP000722485"/>
    </source>
</evidence>
<dbReference type="AlphaFoldDB" id="A0A9P5LG81"/>
<name>A0A9P5LG81_9HYPO</name>
<keyword evidence="2 5" id="KW-0812">Transmembrane</keyword>
<accession>A0A9P5LG81</accession>
<gene>
    <name evidence="6" type="ORF">G7Z17_g5377</name>
</gene>
<feature type="transmembrane region" description="Helical" evidence="5">
    <location>
        <begin position="80"/>
        <end position="102"/>
    </location>
</feature>
<comment type="subcellular location">
    <subcellularLocation>
        <location evidence="1">Membrane</location>
        <topology evidence="1">Multi-pass membrane protein</topology>
    </subcellularLocation>
</comment>
<feature type="transmembrane region" description="Helical" evidence="5">
    <location>
        <begin position="123"/>
        <end position="143"/>
    </location>
</feature>
<dbReference type="InterPro" id="IPR007568">
    <property type="entry name" value="RTA1"/>
</dbReference>
<keyword evidence="4 5" id="KW-0472">Membrane</keyword>
<dbReference type="Pfam" id="PF04479">
    <property type="entry name" value="RTA1"/>
    <property type="match status" value="1"/>
</dbReference>
<protein>
    <recommendedName>
        <fullName evidence="8">RTA1-like protein</fullName>
    </recommendedName>
</protein>
<evidence type="ECO:0008006" key="8">
    <source>
        <dbReference type="Google" id="ProtNLM"/>
    </source>
</evidence>
<keyword evidence="3 5" id="KW-1133">Transmembrane helix</keyword>
<feature type="transmembrane region" description="Helical" evidence="5">
    <location>
        <begin position="238"/>
        <end position="257"/>
    </location>
</feature>
<dbReference type="Proteomes" id="UP000722485">
    <property type="component" value="Unassembled WGS sequence"/>
</dbReference>
<evidence type="ECO:0000256" key="5">
    <source>
        <dbReference type="SAM" id="Phobius"/>
    </source>
</evidence>
<feature type="transmembrane region" description="Helical" evidence="5">
    <location>
        <begin position="201"/>
        <end position="218"/>
    </location>
</feature>